<comment type="catalytic activity">
    <reaction evidence="1">
        <text>3',5'-cyclic CMP + H2O = CMP + H(+)</text>
        <dbReference type="Rhea" id="RHEA:72675"/>
        <dbReference type="ChEBI" id="CHEBI:15377"/>
        <dbReference type="ChEBI" id="CHEBI:15378"/>
        <dbReference type="ChEBI" id="CHEBI:58003"/>
        <dbReference type="ChEBI" id="CHEBI:60377"/>
    </reaction>
    <physiologicalReaction direction="left-to-right" evidence="1">
        <dbReference type="Rhea" id="RHEA:72676"/>
    </physiologicalReaction>
</comment>
<dbReference type="Gene3D" id="3.60.15.10">
    <property type="entry name" value="Ribonuclease Z/Hydroxyacylglutathione hydrolase-like"/>
    <property type="match status" value="1"/>
</dbReference>
<evidence type="ECO:0000313" key="5">
    <source>
        <dbReference type="EMBL" id="GGF91696.1"/>
    </source>
</evidence>
<dbReference type="SUPFAM" id="SSF56281">
    <property type="entry name" value="Metallo-hydrolase/oxidoreductase"/>
    <property type="match status" value="1"/>
</dbReference>
<reference evidence="5" key="2">
    <citation type="submission" date="2020-09" db="EMBL/GenBank/DDBJ databases">
        <authorList>
            <person name="Sun Q."/>
            <person name="Zhou Y."/>
        </authorList>
    </citation>
    <scope>NUCLEOTIDE SEQUENCE</scope>
    <source>
        <strain evidence="5">CGMCC 1.16134</strain>
    </source>
</reference>
<evidence type="ECO:0000256" key="1">
    <source>
        <dbReference type="ARBA" id="ARBA00034221"/>
    </source>
</evidence>
<evidence type="ECO:0000313" key="6">
    <source>
        <dbReference type="Proteomes" id="UP000637643"/>
    </source>
</evidence>
<protein>
    <submittedName>
        <fullName evidence="5">MBL fold metallo-hydrolase</fullName>
    </submittedName>
</protein>
<name>A0A917CMY8_9BACL</name>
<dbReference type="Pfam" id="PF00753">
    <property type="entry name" value="Lactamase_B"/>
    <property type="match status" value="1"/>
</dbReference>
<evidence type="ECO:0000256" key="3">
    <source>
        <dbReference type="ARBA" id="ARBA00048505"/>
    </source>
</evidence>
<dbReference type="EMBL" id="BMKR01000018">
    <property type="protein sequence ID" value="GGF91696.1"/>
    <property type="molecule type" value="Genomic_DNA"/>
</dbReference>
<dbReference type="InterPro" id="IPR001279">
    <property type="entry name" value="Metallo-B-lactamas"/>
</dbReference>
<comment type="function">
    <text evidence="2">Counteracts the endogenous Pycsar antiviral defense system. Phosphodiesterase that enables metal-dependent hydrolysis of host cyclic nucleotide Pycsar defense signals such as cCMP and cUMP.</text>
</comment>
<keyword evidence="6" id="KW-1185">Reference proteome</keyword>
<organism evidence="5 6">
    <name type="scientific">Paenibacillus albidus</name>
    <dbReference type="NCBI Taxonomy" id="2041023"/>
    <lineage>
        <taxon>Bacteria</taxon>
        <taxon>Bacillati</taxon>
        <taxon>Bacillota</taxon>
        <taxon>Bacilli</taxon>
        <taxon>Bacillales</taxon>
        <taxon>Paenibacillaceae</taxon>
        <taxon>Paenibacillus</taxon>
    </lineage>
</organism>
<gene>
    <name evidence="5" type="ORF">GCM10010912_40810</name>
</gene>
<comment type="caution">
    <text evidence="5">The sequence shown here is derived from an EMBL/GenBank/DDBJ whole genome shotgun (WGS) entry which is preliminary data.</text>
</comment>
<evidence type="ECO:0000256" key="2">
    <source>
        <dbReference type="ARBA" id="ARBA00034301"/>
    </source>
</evidence>
<feature type="domain" description="Metallo-beta-lactamase" evidence="4">
    <location>
        <begin position="21"/>
        <end position="233"/>
    </location>
</feature>
<dbReference type="SMART" id="SM00849">
    <property type="entry name" value="Lactamase_B"/>
    <property type="match status" value="1"/>
</dbReference>
<dbReference type="InterPro" id="IPR048933">
    <property type="entry name" value="B_lactamase-like_C"/>
</dbReference>
<dbReference type="InterPro" id="IPR036388">
    <property type="entry name" value="WH-like_DNA-bd_sf"/>
</dbReference>
<dbReference type="AlphaFoldDB" id="A0A917CMY8"/>
<proteinExistence type="predicted"/>
<sequence>MNHTVQRIHQVRLPLPMRLNHVNSYLIEDEEGWSVIDPGLATEDTMTVWADVMKRYRLTFGDIRRIIVTHYHPDHYGLAGSFQQWSGAAVYSSRETFEWADRTYHSESIRKTAQFSRKCGVPASLVAEMSGHIEELFTWVKPVGGDKVILEPEAEIQLGQWRFQVKLGSGHAEGSIGFLHQASRMFIGGDLLLEKITPNITYDYSTDTDPLKDYFDTLNMLRTLHIQSVLPGHGPLFQLSDSFIDRVIEHHLERLQEIRSMWRHSNTREFTPYEISTRLFPKVVDSASLSFALGETVAHLRYLQNRNELVIIERDDALFCRYNSI</sequence>
<dbReference type="Gene3D" id="1.10.10.10">
    <property type="entry name" value="Winged helix-like DNA-binding domain superfamily/Winged helix DNA-binding domain"/>
    <property type="match status" value="1"/>
</dbReference>
<dbReference type="InterPro" id="IPR050662">
    <property type="entry name" value="Sec-metab_biosynth-thioest"/>
</dbReference>
<dbReference type="PANTHER" id="PTHR23131">
    <property type="entry name" value="ENDORIBONUCLEASE LACTB2"/>
    <property type="match status" value="1"/>
</dbReference>
<evidence type="ECO:0000259" key="4">
    <source>
        <dbReference type="SMART" id="SM00849"/>
    </source>
</evidence>
<dbReference type="InterPro" id="IPR036866">
    <property type="entry name" value="RibonucZ/Hydroxyglut_hydro"/>
</dbReference>
<dbReference type="PANTHER" id="PTHR23131:SF4">
    <property type="entry name" value="METALLO-BETA-LACTAMASE SUPERFAMILY POTEIN"/>
    <property type="match status" value="1"/>
</dbReference>
<reference evidence="5" key="1">
    <citation type="journal article" date="2014" name="Int. J. Syst. Evol. Microbiol.">
        <title>Complete genome sequence of Corynebacterium casei LMG S-19264T (=DSM 44701T), isolated from a smear-ripened cheese.</title>
        <authorList>
            <consortium name="US DOE Joint Genome Institute (JGI-PGF)"/>
            <person name="Walter F."/>
            <person name="Albersmeier A."/>
            <person name="Kalinowski J."/>
            <person name="Ruckert C."/>
        </authorList>
    </citation>
    <scope>NUCLEOTIDE SEQUENCE</scope>
    <source>
        <strain evidence="5">CGMCC 1.16134</strain>
    </source>
</reference>
<dbReference type="Pfam" id="PF21221">
    <property type="entry name" value="B_lactamase-like_C"/>
    <property type="match status" value="1"/>
</dbReference>
<accession>A0A917CMY8</accession>
<comment type="catalytic activity">
    <reaction evidence="3">
        <text>3',5'-cyclic UMP + H2O = UMP + H(+)</text>
        <dbReference type="Rhea" id="RHEA:70575"/>
        <dbReference type="ChEBI" id="CHEBI:15377"/>
        <dbReference type="ChEBI" id="CHEBI:15378"/>
        <dbReference type="ChEBI" id="CHEBI:57865"/>
        <dbReference type="ChEBI" id="CHEBI:184387"/>
    </reaction>
    <physiologicalReaction direction="left-to-right" evidence="3">
        <dbReference type="Rhea" id="RHEA:70576"/>
    </physiologicalReaction>
</comment>
<dbReference type="Proteomes" id="UP000637643">
    <property type="component" value="Unassembled WGS sequence"/>
</dbReference>